<dbReference type="InterPro" id="IPR036865">
    <property type="entry name" value="CRAL-TRIO_dom_sf"/>
</dbReference>
<dbReference type="InterPro" id="IPR036273">
    <property type="entry name" value="CRAL/TRIO_N_dom_sf"/>
</dbReference>
<evidence type="ECO:0000256" key="1">
    <source>
        <dbReference type="SAM" id="MobiDB-lite"/>
    </source>
</evidence>
<dbReference type="PANTHER" id="PTHR45932">
    <property type="entry name" value="PATELLIN-1"/>
    <property type="match status" value="1"/>
</dbReference>
<dbReference type="CDD" id="cd00170">
    <property type="entry name" value="SEC14"/>
    <property type="match status" value="1"/>
</dbReference>
<dbReference type="EMBL" id="VEPZ02001225">
    <property type="protein sequence ID" value="KAE8686081.1"/>
    <property type="molecule type" value="Genomic_DNA"/>
</dbReference>
<dbReference type="InterPro" id="IPR044834">
    <property type="entry name" value="PATL"/>
</dbReference>
<dbReference type="PANTHER" id="PTHR45932:SF3">
    <property type="entry name" value="PATELLIN-4-LIKE"/>
    <property type="match status" value="1"/>
</dbReference>
<proteinExistence type="predicted"/>
<evidence type="ECO:0000313" key="3">
    <source>
        <dbReference type="EMBL" id="KAE8686081.1"/>
    </source>
</evidence>
<sequence length="365" mass="42077">MGENSGKIQDADQIKNELSLRADEANGEENYEETLPGHEDEKKEKNALVELKWRFEDAIQGNKALIEFRSRIEDAIQGNSLLGKPDGSQVCQNETLNTIGEPEEIRLWGVPLMPSKSHAGTDMVLLKFLKSENYNVHNAFEKLKKTLIWRREFKADGILEENLGPYFEKVGYHRTVDRKGRPLFYNVYGDLKDNQNKILGSEENCEKFLRWRVQYIEKCIKELNFEPGGADSVVQVMDWKEFHGLHTRELRSAYRKWWTMLEEYYPDIIHGTIIVNVPLWYHVSHSVSSRLTTHKANYKTIFARPGRVTGTLLKFVSPENLPVEYGGLKRTNDDEFSPDNEATEVDLKENATAEIEIPANQVNNT</sequence>
<dbReference type="SMART" id="SM00516">
    <property type="entry name" value="SEC14"/>
    <property type="match status" value="1"/>
</dbReference>
<keyword evidence="4" id="KW-1185">Reference proteome</keyword>
<gene>
    <name evidence="3" type="ORF">F3Y22_tig00111085pilonHSYRG00009</name>
</gene>
<feature type="domain" description="CRAL-TRIO" evidence="2">
    <location>
        <begin position="160"/>
        <end position="333"/>
    </location>
</feature>
<organism evidence="3 4">
    <name type="scientific">Hibiscus syriacus</name>
    <name type="common">Rose of Sharon</name>
    <dbReference type="NCBI Taxonomy" id="106335"/>
    <lineage>
        <taxon>Eukaryota</taxon>
        <taxon>Viridiplantae</taxon>
        <taxon>Streptophyta</taxon>
        <taxon>Embryophyta</taxon>
        <taxon>Tracheophyta</taxon>
        <taxon>Spermatophyta</taxon>
        <taxon>Magnoliopsida</taxon>
        <taxon>eudicotyledons</taxon>
        <taxon>Gunneridae</taxon>
        <taxon>Pentapetalae</taxon>
        <taxon>rosids</taxon>
        <taxon>malvids</taxon>
        <taxon>Malvales</taxon>
        <taxon>Malvaceae</taxon>
        <taxon>Malvoideae</taxon>
        <taxon>Hibiscus</taxon>
    </lineage>
</organism>
<comment type="caution">
    <text evidence="3">The sequence shown here is derived from an EMBL/GenBank/DDBJ whole genome shotgun (WGS) entry which is preliminary data.</text>
</comment>
<evidence type="ECO:0000259" key="2">
    <source>
        <dbReference type="PROSITE" id="PS50191"/>
    </source>
</evidence>
<dbReference type="SUPFAM" id="SSF52087">
    <property type="entry name" value="CRAL/TRIO domain"/>
    <property type="match status" value="1"/>
</dbReference>
<dbReference type="PROSITE" id="PS50191">
    <property type="entry name" value="CRAL_TRIO"/>
    <property type="match status" value="1"/>
</dbReference>
<dbReference type="Proteomes" id="UP000436088">
    <property type="component" value="Unassembled WGS sequence"/>
</dbReference>
<dbReference type="InterPro" id="IPR001251">
    <property type="entry name" value="CRAL-TRIO_dom"/>
</dbReference>
<evidence type="ECO:0000313" key="4">
    <source>
        <dbReference type="Proteomes" id="UP000436088"/>
    </source>
</evidence>
<dbReference type="Gene3D" id="3.40.525.10">
    <property type="entry name" value="CRAL-TRIO lipid binding domain"/>
    <property type="match status" value="1"/>
</dbReference>
<reference evidence="3" key="1">
    <citation type="submission" date="2019-09" db="EMBL/GenBank/DDBJ databases">
        <title>Draft genome information of white flower Hibiscus syriacus.</title>
        <authorList>
            <person name="Kim Y.-M."/>
        </authorList>
    </citation>
    <scope>NUCLEOTIDE SEQUENCE [LARGE SCALE GENOMIC DNA]</scope>
    <source>
        <strain evidence="3">YM2019G1</strain>
    </source>
</reference>
<feature type="region of interest" description="Disordered" evidence="1">
    <location>
        <begin position="1"/>
        <end position="43"/>
    </location>
</feature>
<protein>
    <submittedName>
        <fullName evidence="3">Sec14p-like phosphatidylinositol transfer family protein, putative isoform 2</fullName>
    </submittedName>
</protein>
<dbReference type="AlphaFoldDB" id="A0A6A2Z2B7"/>
<feature type="compositionally biased region" description="Basic and acidic residues" evidence="1">
    <location>
        <begin position="9"/>
        <end position="24"/>
    </location>
</feature>
<accession>A0A6A2Z2B7</accession>
<dbReference type="SUPFAM" id="SSF46938">
    <property type="entry name" value="CRAL/TRIO N-terminal domain"/>
    <property type="match status" value="1"/>
</dbReference>
<dbReference type="GO" id="GO:0008289">
    <property type="term" value="F:lipid binding"/>
    <property type="evidence" value="ECO:0007669"/>
    <property type="project" value="InterPro"/>
</dbReference>
<name>A0A6A2Z2B7_HIBSY</name>
<dbReference type="Pfam" id="PF00650">
    <property type="entry name" value="CRAL_TRIO"/>
    <property type="match status" value="1"/>
</dbReference>